<dbReference type="EMBL" id="BOOW01000029">
    <property type="protein sequence ID" value="GII94372.1"/>
    <property type="molecule type" value="Genomic_DNA"/>
</dbReference>
<comment type="caution">
    <text evidence="4">The sequence shown here is derived from an EMBL/GenBank/DDBJ whole genome shotgun (WGS) entry which is preliminary data.</text>
</comment>
<gene>
    <name evidence="4" type="ORF">Ssi02_46030</name>
</gene>
<dbReference type="InterPro" id="IPR041467">
    <property type="entry name" value="Sco4008_C"/>
</dbReference>
<protein>
    <submittedName>
        <fullName evidence="4">TetR family transcriptional regulator</fullName>
    </submittedName>
</protein>
<dbReference type="Pfam" id="PF00440">
    <property type="entry name" value="TetR_N"/>
    <property type="match status" value="1"/>
</dbReference>
<name>A0A919RIF5_9ACTN</name>
<dbReference type="PRINTS" id="PR00455">
    <property type="entry name" value="HTHTETR"/>
</dbReference>
<dbReference type="PANTHER" id="PTHR30328">
    <property type="entry name" value="TRANSCRIPTIONAL REPRESSOR"/>
    <property type="match status" value="1"/>
</dbReference>
<accession>A0A919RIF5</accession>
<evidence type="ECO:0000313" key="5">
    <source>
        <dbReference type="Proteomes" id="UP000606172"/>
    </source>
</evidence>
<evidence type="ECO:0000259" key="2">
    <source>
        <dbReference type="Pfam" id="PF00440"/>
    </source>
</evidence>
<keyword evidence="5" id="KW-1185">Reference proteome</keyword>
<dbReference type="GO" id="GO:0006355">
    <property type="term" value="P:regulation of DNA-templated transcription"/>
    <property type="evidence" value="ECO:0007669"/>
    <property type="project" value="UniProtKB-ARBA"/>
</dbReference>
<dbReference type="Pfam" id="PF17926">
    <property type="entry name" value="TetR_C_21"/>
    <property type="match status" value="1"/>
</dbReference>
<dbReference type="InterPro" id="IPR001647">
    <property type="entry name" value="HTH_TetR"/>
</dbReference>
<dbReference type="InterPro" id="IPR036271">
    <property type="entry name" value="Tet_transcr_reg_TetR-rel_C_sf"/>
</dbReference>
<proteinExistence type="predicted"/>
<dbReference type="SUPFAM" id="SSF46689">
    <property type="entry name" value="Homeodomain-like"/>
    <property type="match status" value="1"/>
</dbReference>
<dbReference type="GO" id="GO:0003677">
    <property type="term" value="F:DNA binding"/>
    <property type="evidence" value="ECO:0007669"/>
    <property type="project" value="UniProtKB-KW"/>
</dbReference>
<evidence type="ECO:0000256" key="1">
    <source>
        <dbReference type="ARBA" id="ARBA00023125"/>
    </source>
</evidence>
<evidence type="ECO:0000259" key="3">
    <source>
        <dbReference type="Pfam" id="PF17926"/>
    </source>
</evidence>
<feature type="domain" description="HTH tetR-type" evidence="2">
    <location>
        <begin position="15"/>
        <end position="58"/>
    </location>
</feature>
<dbReference type="SUPFAM" id="SSF48498">
    <property type="entry name" value="Tetracyclin repressor-like, C-terminal domain"/>
    <property type="match status" value="1"/>
</dbReference>
<evidence type="ECO:0000313" key="4">
    <source>
        <dbReference type="EMBL" id="GII94372.1"/>
    </source>
</evidence>
<feature type="domain" description="HTH-type transcriptional repressor Sco4008 C-terminal" evidence="3">
    <location>
        <begin position="79"/>
        <end position="196"/>
    </location>
</feature>
<keyword evidence="1" id="KW-0238">DNA-binding</keyword>
<dbReference type="PANTHER" id="PTHR30328:SF54">
    <property type="entry name" value="HTH-TYPE TRANSCRIPTIONAL REPRESSOR SCO4008"/>
    <property type="match status" value="1"/>
</dbReference>
<dbReference type="Proteomes" id="UP000606172">
    <property type="component" value="Unassembled WGS sequence"/>
</dbReference>
<sequence length="204" mass="22434">MMTSASRADSPRERILEAAKTEFALHGIAGARVDQIAKSARTSKERVYAYFHSKTELYRIVATQEMEAIAAATRLDPTDLPGYAGRVHDYFTAHRDNLRLMRWGQLELLGNSSDEVVDAMTARKTEQIRRAQLDGHLDPDWDPLDILTFVSQLATAWADQAPPGRPLNETPDEASAGVAQAAFLSARRAAIVAAVEKLFPAAQS</sequence>
<organism evidence="4 5">
    <name type="scientific">Sinosporangium siamense</name>
    <dbReference type="NCBI Taxonomy" id="1367973"/>
    <lineage>
        <taxon>Bacteria</taxon>
        <taxon>Bacillati</taxon>
        <taxon>Actinomycetota</taxon>
        <taxon>Actinomycetes</taxon>
        <taxon>Streptosporangiales</taxon>
        <taxon>Streptosporangiaceae</taxon>
        <taxon>Sinosporangium</taxon>
    </lineage>
</organism>
<reference evidence="4" key="1">
    <citation type="submission" date="2021-01" db="EMBL/GenBank/DDBJ databases">
        <title>Whole genome shotgun sequence of Sinosporangium siamense NBRC 109515.</title>
        <authorList>
            <person name="Komaki H."/>
            <person name="Tamura T."/>
        </authorList>
    </citation>
    <scope>NUCLEOTIDE SEQUENCE</scope>
    <source>
        <strain evidence="4">NBRC 109515</strain>
    </source>
</reference>
<dbReference type="InterPro" id="IPR009057">
    <property type="entry name" value="Homeodomain-like_sf"/>
</dbReference>
<dbReference type="Gene3D" id="1.10.357.10">
    <property type="entry name" value="Tetracycline Repressor, domain 2"/>
    <property type="match status" value="1"/>
</dbReference>
<dbReference type="AlphaFoldDB" id="A0A919RIF5"/>
<dbReference type="InterPro" id="IPR050109">
    <property type="entry name" value="HTH-type_TetR-like_transc_reg"/>
</dbReference>